<dbReference type="InterPro" id="IPR001789">
    <property type="entry name" value="Sig_transdc_resp-reg_receiver"/>
</dbReference>
<dbReference type="Pfam" id="PF13185">
    <property type="entry name" value="GAF_2"/>
    <property type="match status" value="1"/>
</dbReference>
<dbReference type="InterPro" id="IPR005467">
    <property type="entry name" value="His_kinase_dom"/>
</dbReference>
<evidence type="ECO:0000256" key="6">
    <source>
        <dbReference type="PROSITE-ProRule" id="PRU00169"/>
    </source>
</evidence>
<dbReference type="Gene3D" id="3.40.50.2300">
    <property type="match status" value="2"/>
</dbReference>
<dbReference type="InterPro" id="IPR011006">
    <property type="entry name" value="CheY-like_superfamily"/>
</dbReference>
<keyword evidence="3 6" id="KW-0597">Phosphoprotein</keyword>
<dbReference type="RefSeq" id="WP_004074884.1">
    <property type="nucleotide sequence ID" value="NZ_CM001488.1"/>
</dbReference>
<keyword evidence="4" id="KW-0808">Transferase</keyword>
<dbReference type="SUPFAM" id="SSF47384">
    <property type="entry name" value="Homodimeric domain of signal transducing histidine kinase"/>
    <property type="match status" value="1"/>
</dbReference>
<dbReference type="InterPro" id="IPR003661">
    <property type="entry name" value="HisK_dim/P_dom"/>
</dbReference>
<dbReference type="PRINTS" id="PR00344">
    <property type="entry name" value="BCTRLSENSOR"/>
</dbReference>
<dbReference type="CDD" id="cd00082">
    <property type="entry name" value="HisKA"/>
    <property type="match status" value="1"/>
</dbReference>
<feature type="domain" description="Response regulatory" evidence="9">
    <location>
        <begin position="581"/>
        <end position="697"/>
    </location>
</feature>
<dbReference type="SMART" id="SM00387">
    <property type="entry name" value="HATPase_c"/>
    <property type="match status" value="1"/>
</dbReference>
<feature type="modified residue" description="4-aspartylphosphate" evidence="6">
    <location>
        <position position="51"/>
    </location>
</feature>
<dbReference type="SMART" id="SM00065">
    <property type="entry name" value="GAF"/>
    <property type="match status" value="1"/>
</dbReference>
<dbReference type="PROSITE" id="PS50109">
    <property type="entry name" value="HIS_KIN"/>
    <property type="match status" value="1"/>
</dbReference>
<dbReference type="Pfam" id="PF00072">
    <property type="entry name" value="Response_reg"/>
    <property type="match status" value="2"/>
</dbReference>
<reference evidence="10 11" key="1">
    <citation type="submission" date="2011-09" db="EMBL/GenBank/DDBJ databases">
        <authorList>
            <consortium name="US DOE Joint Genome Institute (JGI-PGF)"/>
            <person name="Lucas S."/>
            <person name="Han J."/>
            <person name="Lapidus A."/>
            <person name="Cheng J.-F."/>
            <person name="Goodwin L."/>
            <person name="Pitluck S."/>
            <person name="Peters L."/>
            <person name="Land M.L."/>
            <person name="Hauser L."/>
            <person name="Orellana R."/>
            <person name="Lovley D."/>
            <person name="Woyke T.J."/>
        </authorList>
    </citation>
    <scope>NUCLEOTIDE SEQUENCE [LARGE SCALE GENOMIC DNA]</scope>
    <source>
        <strain evidence="10 11">2ac9</strain>
    </source>
</reference>
<dbReference type="SMART" id="SM00448">
    <property type="entry name" value="REC"/>
    <property type="match status" value="2"/>
</dbReference>
<keyword evidence="11" id="KW-1185">Reference proteome</keyword>
<dbReference type="eggNOG" id="COG2204">
    <property type="taxonomic scope" value="Bacteria"/>
</dbReference>
<dbReference type="OrthoDB" id="5409350at2"/>
<dbReference type="PANTHER" id="PTHR43547">
    <property type="entry name" value="TWO-COMPONENT HISTIDINE KINASE"/>
    <property type="match status" value="1"/>
</dbReference>
<evidence type="ECO:0000256" key="4">
    <source>
        <dbReference type="ARBA" id="ARBA00022679"/>
    </source>
</evidence>
<dbReference type="InterPro" id="IPR003594">
    <property type="entry name" value="HATPase_dom"/>
</dbReference>
<dbReference type="Proteomes" id="UP000005778">
    <property type="component" value="Chromosome"/>
</dbReference>
<dbReference type="InterPro" id="IPR029016">
    <property type="entry name" value="GAF-like_dom_sf"/>
</dbReference>
<dbReference type="CDD" id="cd00156">
    <property type="entry name" value="REC"/>
    <property type="match status" value="1"/>
</dbReference>
<evidence type="ECO:0000256" key="5">
    <source>
        <dbReference type="ARBA" id="ARBA00022777"/>
    </source>
</evidence>
<dbReference type="GO" id="GO:0000155">
    <property type="term" value="F:phosphorelay sensor kinase activity"/>
    <property type="evidence" value="ECO:0007669"/>
    <property type="project" value="InterPro"/>
</dbReference>
<dbReference type="InterPro" id="IPR003018">
    <property type="entry name" value="GAF"/>
</dbReference>
<name>I5B6F7_9BACT</name>
<accession>I5B6F7</accession>
<dbReference type="HOGENOM" id="CLU_000445_114_51_7"/>
<feature type="coiled-coil region" evidence="7">
    <location>
        <begin position="119"/>
        <end position="157"/>
    </location>
</feature>
<feature type="domain" description="Response regulatory" evidence="9">
    <location>
        <begin position="2"/>
        <end position="116"/>
    </location>
</feature>
<dbReference type="InterPro" id="IPR004358">
    <property type="entry name" value="Sig_transdc_His_kin-like_C"/>
</dbReference>
<evidence type="ECO:0000259" key="9">
    <source>
        <dbReference type="PROSITE" id="PS50110"/>
    </source>
</evidence>
<organism evidence="10 11">
    <name type="scientific">Desulfobacter postgatei 2ac9</name>
    <dbReference type="NCBI Taxonomy" id="879212"/>
    <lineage>
        <taxon>Bacteria</taxon>
        <taxon>Pseudomonadati</taxon>
        <taxon>Thermodesulfobacteriota</taxon>
        <taxon>Desulfobacteria</taxon>
        <taxon>Desulfobacterales</taxon>
        <taxon>Desulfobacteraceae</taxon>
        <taxon>Desulfobacter</taxon>
    </lineage>
</organism>
<gene>
    <name evidence="10" type="ORF">DespoDRAFT_03292</name>
</gene>
<dbReference type="STRING" id="879212.DespoDRAFT_03292"/>
<dbReference type="eggNOG" id="COG2203">
    <property type="taxonomic scope" value="Bacteria"/>
</dbReference>
<evidence type="ECO:0000259" key="8">
    <source>
        <dbReference type="PROSITE" id="PS50109"/>
    </source>
</evidence>
<dbReference type="SUPFAM" id="SSF55874">
    <property type="entry name" value="ATPase domain of HSP90 chaperone/DNA topoisomerase II/histidine kinase"/>
    <property type="match status" value="1"/>
</dbReference>
<dbReference type="Pfam" id="PF02518">
    <property type="entry name" value="HATPase_c"/>
    <property type="match status" value="1"/>
</dbReference>
<evidence type="ECO:0000313" key="11">
    <source>
        <dbReference type="Proteomes" id="UP000005778"/>
    </source>
</evidence>
<dbReference type="InterPro" id="IPR036097">
    <property type="entry name" value="HisK_dim/P_sf"/>
</dbReference>
<feature type="domain" description="Histidine kinase" evidence="8">
    <location>
        <begin position="339"/>
        <end position="560"/>
    </location>
</feature>
<evidence type="ECO:0000256" key="7">
    <source>
        <dbReference type="SAM" id="Coils"/>
    </source>
</evidence>
<dbReference type="Pfam" id="PF00512">
    <property type="entry name" value="HisKA"/>
    <property type="match status" value="1"/>
</dbReference>
<dbReference type="InterPro" id="IPR036890">
    <property type="entry name" value="HATPase_C_sf"/>
</dbReference>
<dbReference type="SMART" id="SM00388">
    <property type="entry name" value="HisKA"/>
    <property type="match status" value="1"/>
</dbReference>
<dbReference type="SUPFAM" id="SSF52172">
    <property type="entry name" value="CheY-like"/>
    <property type="match status" value="2"/>
</dbReference>
<dbReference type="PANTHER" id="PTHR43547:SF2">
    <property type="entry name" value="HYBRID SIGNAL TRANSDUCTION HISTIDINE KINASE C"/>
    <property type="match status" value="1"/>
</dbReference>
<evidence type="ECO:0000256" key="3">
    <source>
        <dbReference type="ARBA" id="ARBA00022553"/>
    </source>
</evidence>
<protein>
    <recommendedName>
        <fullName evidence="2">histidine kinase</fullName>
        <ecNumber evidence="2">2.7.13.3</ecNumber>
    </recommendedName>
</protein>
<keyword evidence="5 10" id="KW-0418">Kinase</keyword>
<evidence type="ECO:0000256" key="2">
    <source>
        <dbReference type="ARBA" id="ARBA00012438"/>
    </source>
</evidence>
<dbReference type="SUPFAM" id="SSF55781">
    <property type="entry name" value="GAF domain-like"/>
    <property type="match status" value="1"/>
</dbReference>
<dbReference type="AlphaFoldDB" id="I5B6F7"/>
<comment type="catalytic activity">
    <reaction evidence="1">
        <text>ATP + protein L-histidine = ADP + protein N-phospho-L-histidine.</text>
        <dbReference type="EC" id="2.7.13.3"/>
    </reaction>
</comment>
<evidence type="ECO:0000313" key="10">
    <source>
        <dbReference type="EMBL" id="EIM65070.1"/>
    </source>
</evidence>
<dbReference type="eggNOG" id="COG4191">
    <property type="taxonomic scope" value="Bacteria"/>
</dbReference>
<dbReference type="EMBL" id="CM001488">
    <property type="protein sequence ID" value="EIM65070.1"/>
    <property type="molecule type" value="Genomic_DNA"/>
</dbReference>
<dbReference type="EC" id="2.7.13.3" evidence="2"/>
<dbReference type="Gene3D" id="3.30.565.10">
    <property type="entry name" value="Histidine kinase-like ATPase, C-terminal domain"/>
    <property type="match status" value="1"/>
</dbReference>
<proteinExistence type="predicted"/>
<reference evidence="10 11" key="2">
    <citation type="submission" date="2012-02" db="EMBL/GenBank/DDBJ databases">
        <title>Improved High-Quality Draft sequence of Desulfobacter postgatei 2ac9.</title>
        <authorList>
            <consortium name="US DOE Joint Genome Institute"/>
            <person name="Lucas S."/>
            <person name="Han J."/>
            <person name="Lapidus A."/>
            <person name="Cheng J.-F."/>
            <person name="Goodwin L."/>
            <person name="Pitluck S."/>
            <person name="Peters L."/>
            <person name="Ovchinnikova G."/>
            <person name="Held B."/>
            <person name="Detter J.C."/>
            <person name="Han C."/>
            <person name="Tapia R."/>
            <person name="Land M."/>
            <person name="Hauser L."/>
            <person name="Kyrpides N."/>
            <person name="Ivanova N."/>
            <person name="Pagani I."/>
            <person name="Orellana R."/>
            <person name="Lovley D."/>
            <person name="Woyke T."/>
        </authorList>
    </citation>
    <scope>NUCLEOTIDE SEQUENCE [LARGE SCALE GENOMIC DNA]</scope>
    <source>
        <strain evidence="10 11">2ac9</strain>
    </source>
</reference>
<dbReference type="Gene3D" id="1.10.287.130">
    <property type="match status" value="1"/>
</dbReference>
<sequence length="707" mass="79070">MKVLVIDDEKHIRQSLSDYLEDNDYDVITAENGQKGLGFISSEKPDLVLLDLRMPEMDGIDVLRQGKKIMPDLPMIVISGANRIGDVVKALQYGAWDYLEKPIHNFTALDHSINLALEKARLIRENRAYQEHLERMVKERTRELENANTHLSNINERLHKIVETTQRLHACVEMEHFGKKVLEEFAGHMTATGGSLYLLEENGLRLVHSLIFEHTPEFIPFPLPEDSVFKTVLEQGQALLVQNIEKENTYLHSGWPGYSNGSFLAFPIREDFGNPIGIITLYNKQTPPFVDQDKEIGAILSSYCCETIRAIKAFEESKKKEIQLQQAQKMEAIGTLAGGIAHDFNNILSGIIGYAELAKMALGTNEKARKYIDQVMGGAWRAGKIISQILTFSRQTESEMRPLKLYLIVKEAVKFLRSSIPSTIHIIEKIDTKDIVVADATQIHQVIINLCTNAYHAMKGAGGTLSISLRNAELSGEDLEEGSPLGEYITLQIKDTGCGIDEKIIDRIFEPYFTTKEVSHGTGLGLAVVSSIVKKHKGMIKVHSRIGKGTVVDVFFPVVNSPLGQCTKPEYNIKALEGTERILLVDDEQDLLDSTQQILSSMGYTVSGFTDSISAYKAFAKEPNAFDLVITDMSMPNMDGRLLSEKILSLKKDMPIILCTGFHDSFTEKDAAKMGIRRYLHKPVPIQTLTLAIREELSKLGEKYGTN</sequence>
<keyword evidence="7" id="KW-0175">Coiled coil</keyword>
<feature type="modified residue" description="4-aspartylphosphate" evidence="6">
    <location>
        <position position="632"/>
    </location>
</feature>
<evidence type="ECO:0000256" key="1">
    <source>
        <dbReference type="ARBA" id="ARBA00000085"/>
    </source>
</evidence>
<dbReference type="PROSITE" id="PS50110">
    <property type="entry name" value="RESPONSE_REGULATORY"/>
    <property type="match status" value="2"/>
</dbReference>
<dbReference type="Gene3D" id="3.30.450.40">
    <property type="match status" value="1"/>
</dbReference>